<dbReference type="InterPro" id="IPR015102">
    <property type="entry name" value="Tscrpt_reg_HTH_FeoC"/>
</dbReference>
<dbReference type="Pfam" id="PF09012">
    <property type="entry name" value="FeoC"/>
    <property type="match status" value="1"/>
</dbReference>
<evidence type="ECO:0000313" key="3">
    <source>
        <dbReference type="Proteomes" id="UP000277326"/>
    </source>
</evidence>
<dbReference type="OrthoDB" id="248531at2157"/>
<protein>
    <recommendedName>
        <fullName evidence="1">Transcriptional regulator HTH-type FeoC domain-containing protein</fullName>
    </recommendedName>
</protein>
<reference evidence="2 3" key="1">
    <citation type="journal article" date="2015" name="Stand. Genomic Sci.">
        <title>Genomic Encyclopedia of Bacterial and Archaeal Type Strains, Phase III: the genomes of soil and plant-associated and newly described type strains.</title>
        <authorList>
            <person name="Whitman W.B."/>
            <person name="Woyke T."/>
            <person name="Klenk H.P."/>
            <person name="Zhou Y."/>
            <person name="Lilburn T.G."/>
            <person name="Beck B.J."/>
            <person name="De Vos P."/>
            <person name="Vandamme P."/>
            <person name="Eisen J.A."/>
            <person name="Garrity G."/>
            <person name="Hugenholtz P."/>
            <person name="Kyrpides N.C."/>
        </authorList>
    </citation>
    <scope>NUCLEOTIDE SEQUENCE [LARGE SCALE GENOMIC DNA]</scope>
    <source>
        <strain evidence="2 3">CGMCC 1.10124</strain>
    </source>
</reference>
<dbReference type="Proteomes" id="UP000277326">
    <property type="component" value="Unassembled WGS sequence"/>
</dbReference>
<dbReference type="AlphaFoldDB" id="A0A3M0E738"/>
<sequence>MANSNDGVDADAVYEAMDPLEPYTTGELAARFAASRAAIRRLLDSLAGDERIRKKEPEPDRTIWIREPPTHECPSCDERFEVKHFHPTFQAVQYCPACGTRLRRRA</sequence>
<name>A0A3M0E738_9EURY</name>
<accession>A0A3M0E738</accession>
<dbReference type="RefSeq" id="WP_199722678.1">
    <property type="nucleotide sequence ID" value="NZ_CP034145.1"/>
</dbReference>
<proteinExistence type="predicted"/>
<dbReference type="GeneID" id="63289340"/>
<evidence type="ECO:0000259" key="1">
    <source>
        <dbReference type="Pfam" id="PF09012"/>
    </source>
</evidence>
<organism evidence="2 3">
    <name type="scientific">Haloplanus aerogenes</name>
    <dbReference type="NCBI Taxonomy" id="660522"/>
    <lineage>
        <taxon>Archaea</taxon>
        <taxon>Methanobacteriati</taxon>
        <taxon>Methanobacteriota</taxon>
        <taxon>Stenosarchaea group</taxon>
        <taxon>Halobacteria</taxon>
        <taxon>Halobacteriales</taxon>
        <taxon>Haloferacaceae</taxon>
        <taxon>Haloplanus</taxon>
    </lineage>
</organism>
<gene>
    <name evidence="2" type="ORF">ATH50_1073</name>
</gene>
<feature type="domain" description="Transcriptional regulator HTH-type FeoC" evidence="1">
    <location>
        <begin position="25"/>
        <end position="82"/>
    </location>
</feature>
<dbReference type="EMBL" id="REFS01000002">
    <property type="protein sequence ID" value="RMB23843.1"/>
    <property type="molecule type" value="Genomic_DNA"/>
</dbReference>
<evidence type="ECO:0000313" key="2">
    <source>
        <dbReference type="EMBL" id="RMB23843.1"/>
    </source>
</evidence>
<comment type="caution">
    <text evidence="2">The sequence shown here is derived from an EMBL/GenBank/DDBJ whole genome shotgun (WGS) entry which is preliminary data.</text>
</comment>